<dbReference type="GO" id="GO:0010181">
    <property type="term" value="F:FMN binding"/>
    <property type="evidence" value="ECO:0007669"/>
    <property type="project" value="InterPro"/>
</dbReference>
<organism evidence="6 7">
    <name type="scientific">Candidatus Sphingobacterium stercoripullorum</name>
    <dbReference type="NCBI Taxonomy" id="2838759"/>
    <lineage>
        <taxon>Bacteria</taxon>
        <taxon>Pseudomonadati</taxon>
        <taxon>Bacteroidota</taxon>
        <taxon>Sphingobacteriia</taxon>
        <taxon>Sphingobacteriales</taxon>
        <taxon>Sphingobacteriaceae</taxon>
        <taxon>Sphingobacterium</taxon>
    </lineage>
</organism>
<reference evidence="6" key="2">
    <citation type="submission" date="2021-04" db="EMBL/GenBank/DDBJ databases">
        <authorList>
            <person name="Gilroy R."/>
        </authorList>
    </citation>
    <scope>NUCLEOTIDE SEQUENCE</scope>
    <source>
        <strain evidence="6">1719</strain>
    </source>
</reference>
<comment type="cofactor">
    <cofactor evidence="1">
        <name>FMN</name>
        <dbReference type="ChEBI" id="CHEBI:58210"/>
    </cofactor>
</comment>
<dbReference type="InterPro" id="IPR011576">
    <property type="entry name" value="Pyridox_Oxase_N"/>
</dbReference>
<name>A0A9D2AYE4_9SPHI</name>
<evidence type="ECO:0000313" key="6">
    <source>
        <dbReference type="EMBL" id="HIX54458.1"/>
    </source>
</evidence>
<dbReference type="PANTHER" id="PTHR10851">
    <property type="entry name" value="PYRIDOXINE-5-PHOSPHATE OXIDASE"/>
    <property type="match status" value="1"/>
</dbReference>
<feature type="domain" description="Pyridoxamine 5'-phosphate oxidase N-terminal" evidence="5">
    <location>
        <begin position="38"/>
        <end position="95"/>
    </location>
</feature>
<dbReference type="SUPFAM" id="SSF50475">
    <property type="entry name" value="FMN-binding split barrel"/>
    <property type="match status" value="1"/>
</dbReference>
<dbReference type="InterPro" id="IPR012349">
    <property type="entry name" value="Split_barrel_FMN-bd"/>
</dbReference>
<accession>A0A9D2AYE4</accession>
<sequence>MSIKHKEIAAIRTDYIKYALNERDVPKEPLVQFEKWFNQALKAEVMEPNAMVLATVDQENQPSSRVVLLKDLREGGLCFFTNYESKKGQEIKGNP</sequence>
<keyword evidence="2" id="KW-0285">Flavoprotein</keyword>
<dbReference type="PANTHER" id="PTHR10851:SF0">
    <property type="entry name" value="PYRIDOXINE-5'-PHOSPHATE OXIDASE"/>
    <property type="match status" value="1"/>
</dbReference>
<gene>
    <name evidence="6" type="ORF">H9853_05480</name>
</gene>
<evidence type="ECO:0000256" key="3">
    <source>
        <dbReference type="ARBA" id="ARBA00022643"/>
    </source>
</evidence>
<evidence type="ECO:0000259" key="5">
    <source>
        <dbReference type="Pfam" id="PF01243"/>
    </source>
</evidence>
<evidence type="ECO:0000313" key="7">
    <source>
        <dbReference type="Proteomes" id="UP000824156"/>
    </source>
</evidence>
<dbReference type="GO" id="GO:0008615">
    <property type="term" value="P:pyridoxine biosynthetic process"/>
    <property type="evidence" value="ECO:0007669"/>
    <property type="project" value="InterPro"/>
</dbReference>
<dbReference type="EMBL" id="DXEZ01000151">
    <property type="protein sequence ID" value="HIX54458.1"/>
    <property type="molecule type" value="Genomic_DNA"/>
</dbReference>
<proteinExistence type="predicted"/>
<keyword evidence="3" id="KW-0288">FMN</keyword>
<keyword evidence="4" id="KW-0560">Oxidoreductase</keyword>
<evidence type="ECO:0000256" key="2">
    <source>
        <dbReference type="ARBA" id="ARBA00022630"/>
    </source>
</evidence>
<dbReference type="AlphaFoldDB" id="A0A9D2AYE4"/>
<feature type="non-terminal residue" evidence="6">
    <location>
        <position position="95"/>
    </location>
</feature>
<dbReference type="InterPro" id="IPR000659">
    <property type="entry name" value="Pyridox_Oxase"/>
</dbReference>
<comment type="caution">
    <text evidence="6">The sequence shown here is derived from an EMBL/GenBank/DDBJ whole genome shotgun (WGS) entry which is preliminary data.</text>
</comment>
<reference evidence="6" key="1">
    <citation type="journal article" date="2021" name="PeerJ">
        <title>Extensive microbial diversity within the chicken gut microbiome revealed by metagenomics and culture.</title>
        <authorList>
            <person name="Gilroy R."/>
            <person name="Ravi A."/>
            <person name="Getino M."/>
            <person name="Pursley I."/>
            <person name="Horton D.L."/>
            <person name="Alikhan N.F."/>
            <person name="Baker D."/>
            <person name="Gharbi K."/>
            <person name="Hall N."/>
            <person name="Watson M."/>
            <person name="Adriaenssens E.M."/>
            <person name="Foster-Nyarko E."/>
            <person name="Jarju S."/>
            <person name="Secka A."/>
            <person name="Antonio M."/>
            <person name="Oren A."/>
            <person name="Chaudhuri R.R."/>
            <person name="La Ragione R."/>
            <person name="Hildebrand F."/>
            <person name="Pallen M.J."/>
        </authorList>
    </citation>
    <scope>NUCLEOTIDE SEQUENCE</scope>
    <source>
        <strain evidence="6">1719</strain>
    </source>
</reference>
<dbReference type="Proteomes" id="UP000824156">
    <property type="component" value="Unassembled WGS sequence"/>
</dbReference>
<dbReference type="Gene3D" id="2.30.110.10">
    <property type="entry name" value="Electron Transport, Fmn-binding Protein, Chain A"/>
    <property type="match status" value="1"/>
</dbReference>
<dbReference type="GO" id="GO:0004733">
    <property type="term" value="F:pyridoxamine phosphate oxidase activity"/>
    <property type="evidence" value="ECO:0007669"/>
    <property type="project" value="InterPro"/>
</dbReference>
<evidence type="ECO:0000256" key="4">
    <source>
        <dbReference type="ARBA" id="ARBA00023002"/>
    </source>
</evidence>
<evidence type="ECO:0000256" key="1">
    <source>
        <dbReference type="ARBA" id="ARBA00001917"/>
    </source>
</evidence>
<dbReference type="Pfam" id="PF01243">
    <property type="entry name" value="PNPOx_N"/>
    <property type="match status" value="1"/>
</dbReference>
<protein>
    <submittedName>
        <fullName evidence="6">Pyridoxamine 5'-phosphate oxidase family protein</fullName>
    </submittedName>
</protein>